<evidence type="ECO:0000256" key="5">
    <source>
        <dbReference type="ARBA" id="ARBA00023136"/>
    </source>
</evidence>
<sequence length="157" mass="17308">MEPHTENPDLLVFEENLVRADAGKRFLNYIIDVVGFYGVMVVLGAAMALINPSVFDSMDDSPGFGLADRIVSIFLYGVYMGIVEGLFKGKSLGKLITKTRAVNYDGSKISWSKAFGRGFSKAVPFCVFSALGSPCNPWQDRWTSTMVIDEKHLINAQ</sequence>
<dbReference type="Proteomes" id="UP000192796">
    <property type="component" value="Unassembled WGS sequence"/>
</dbReference>
<dbReference type="EMBL" id="LVYD01000124">
    <property type="protein sequence ID" value="OQP57109.1"/>
    <property type="molecule type" value="Genomic_DNA"/>
</dbReference>
<accession>A0A1V9FFG9</accession>
<protein>
    <recommendedName>
        <fullName evidence="7">RDD domain-containing protein</fullName>
    </recommendedName>
</protein>
<dbReference type="Pfam" id="PF06271">
    <property type="entry name" value="RDD"/>
    <property type="match status" value="1"/>
</dbReference>
<keyword evidence="3 6" id="KW-0812">Transmembrane</keyword>
<dbReference type="InterPro" id="IPR010432">
    <property type="entry name" value="RDD"/>
</dbReference>
<comment type="subcellular location">
    <subcellularLocation>
        <location evidence="1">Cell membrane</location>
        <topology evidence="1">Multi-pass membrane protein</topology>
    </subcellularLocation>
</comment>
<dbReference type="AlphaFoldDB" id="A0A1V9FFG9"/>
<reference evidence="8 9" key="1">
    <citation type="submission" date="2016-03" db="EMBL/GenBank/DDBJ databases">
        <title>Niastella vici sp. nov., isolated from farmland soil.</title>
        <authorList>
            <person name="Chen L."/>
            <person name="Wang D."/>
            <person name="Yang S."/>
            <person name="Wang G."/>
        </authorList>
    </citation>
    <scope>NUCLEOTIDE SEQUENCE [LARGE SCALE GENOMIC DNA]</scope>
    <source>
        <strain evidence="8 9">DJ57</strain>
    </source>
</reference>
<dbReference type="PANTHER" id="PTHR36115">
    <property type="entry name" value="PROLINE-RICH ANTIGEN HOMOLOG-RELATED"/>
    <property type="match status" value="1"/>
</dbReference>
<dbReference type="OrthoDB" id="762068at2"/>
<evidence type="ECO:0000313" key="8">
    <source>
        <dbReference type="EMBL" id="OQP57109.1"/>
    </source>
</evidence>
<keyword evidence="4 6" id="KW-1133">Transmembrane helix</keyword>
<gene>
    <name evidence="8" type="ORF">A3860_11125</name>
</gene>
<keyword evidence="5 6" id="KW-0472">Membrane</keyword>
<feature type="transmembrane region" description="Helical" evidence="6">
    <location>
        <begin position="70"/>
        <end position="87"/>
    </location>
</feature>
<keyword evidence="9" id="KW-1185">Reference proteome</keyword>
<evidence type="ECO:0000256" key="1">
    <source>
        <dbReference type="ARBA" id="ARBA00004651"/>
    </source>
</evidence>
<organism evidence="8 9">
    <name type="scientific">Niastella vici</name>
    <dbReference type="NCBI Taxonomy" id="1703345"/>
    <lineage>
        <taxon>Bacteria</taxon>
        <taxon>Pseudomonadati</taxon>
        <taxon>Bacteroidota</taxon>
        <taxon>Chitinophagia</taxon>
        <taxon>Chitinophagales</taxon>
        <taxon>Chitinophagaceae</taxon>
        <taxon>Niastella</taxon>
    </lineage>
</organism>
<evidence type="ECO:0000256" key="4">
    <source>
        <dbReference type="ARBA" id="ARBA00022989"/>
    </source>
</evidence>
<evidence type="ECO:0000259" key="7">
    <source>
        <dbReference type="Pfam" id="PF06271"/>
    </source>
</evidence>
<dbReference type="PANTHER" id="PTHR36115:SF4">
    <property type="entry name" value="MEMBRANE PROTEIN"/>
    <property type="match status" value="1"/>
</dbReference>
<dbReference type="InterPro" id="IPR051791">
    <property type="entry name" value="Pra-immunoreactive"/>
</dbReference>
<evidence type="ECO:0000256" key="2">
    <source>
        <dbReference type="ARBA" id="ARBA00022475"/>
    </source>
</evidence>
<evidence type="ECO:0000313" key="9">
    <source>
        <dbReference type="Proteomes" id="UP000192796"/>
    </source>
</evidence>
<feature type="domain" description="RDD" evidence="7">
    <location>
        <begin position="20"/>
        <end position="130"/>
    </location>
</feature>
<feature type="transmembrane region" description="Helical" evidence="6">
    <location>
        <begin position="26"/>
        <end position="50"/>
    </location>
</feature>
<comment type="caution">
    <text evidence="8">The sequence shown here is derived from an EMBL/GenBank/DDBJ whole genome shotgun (WGS) entry which is preliminary data.</text>
</comment>
<proteinExistence type="predicted"/>
<keyword evidence="2" id="KW-1003">Cell membrane</keyword>
<dbReference type="RefSeq" id="WP_081156074.1">
    <property type="nucleotide sequence ID" value="NZ_LVYD01000124.1"/>
</dbReference>
<dbReference type="STRING" id="1703345.A3860_11125"/>
<dbReference type="GO" id="GO:0005886">
    <property type="term" value="C:plasma membrane"/>
    <property type="evidence" value="ECO:0007669"/>
    <property type="project" value="UniProtKB-SubCell"/>
</dbReference>
<evidence type="ECO:0000256" key="3">
    <source>
        <dbReference type="ARBA" id="ARBA00022692"/>
    </source>
</evidence>
<evidence type="ECO:0000256" key="6">
    <source>
        <dbReference type="SAM" id="Phobius"/>
    </source>
</evidence>
<name>A0A1V9FFG9_9BACT</name>